<keyword evidence="1" id="KW-0472">Membrane</keyword>
<reference evidence="3" key="1">
    <citation type="submission" date="2017-01" db="EMBL/GenBank/DDBJ databases">
        <authorList>
            <person name="Varghese N."/>
            <person name="Submissions S."/>
        </authorList>
    </citation>
    <scope>NUCLEOTIDE SEQUENCE [LARGE SCALE GENOMIC DNA]</scope>
    <source>
        <strain evidence="3">DSM 17126</strain>
    </source>
</reference>
<protein>
    <submittedName>
        <fullName evidence="2">Uncharacterized protein</fullName>
    </submittedName>
</protein>
<keyword evidence="1" id="KW-1133">Transmembrane helix</keyword>
<accession>A0A1N7HZA2</accession>
<keyword evidence="3" id="KW-1185">Reference proteome</keyword>
<evidence type="ECO:0000256" key="1">
    <source>
        <dbReference type="SAM" id="Phobius"/>
    </source>
</evidence>
<proteinExistence type="predicted"/>
<dbReference type="Proteomes" id="UP000186373">
    <property type="component" value="Unassembled WGS sequence"/>
</dbReference>
<gene>
    <name evidence="2" type="ORF">SAMN05421639_101725</name>
</gene>
<dbReference type="AlphaFoldDB" id="A0A1N7HZA2"/>
<keyword evidence="1" id="KW-0812">Transmembrane</keyword>
<evidence type="ECO:0000313" key="2">
    <source>
        <dbReference type="EMBL" id="SIS30132.1"/>
    </source>
</evidence>
<feature type="transmembrane region" description="Helical" evidence="1">
    <location>
        <begin position="12"/>
        <end position="34"/>
    </location>
</feature>
<dbReference type="EMBL" id="FTNY01000001">
    <property type="protein sequence ID" value="SIS30132.1"/>
    <property type="molecule type" value="Genomic_DNA"/>
</dbReference>
<name>A0A1N7HZA2_9FLAO</name>
<organism evidence="2 3">
    <name type="scientific">Chryseobacterium shigense</name>
    <dbReference type="NCBI Taxonomy" id="297244"/>
    <lineage>
        <taxon>Bacteria</taxon>
        <taxon>Pseudomonadati</taxon>
        <taxon>Bacteroidota</taxon>
        <taxon>Flavobacteriia</taxon>
        <taxon>Flavobacteriales</taxon>
        <taxon>Weeksellaceae</taxon>
        <taxon>Chryseobacterium group</taxon>
        <taxon>Chryseobacterium</taxon>
    </lineage>
</organism>
<sequence>MRRGFKSLKVHKSVLICWYFIFVWGLAGITNLNINRSIKKGNLT</sequence>
<evidence type="ECO:0000313" key="3">
    <source>
        <dbReference type="Proteomes" id="UP000186373"/>
    </source>
</evidence>